<accession>M5G4V2</accession>
<reference evidence="2 3" key="1">
    <citation type="journal article" date="2012" name="Science">
        <title>The Paleozoic origin of enzymatic lignin decomposition reconstructed from 31 fungal genomes.</title>
        <authorList>
            <person name="Floudas D."/>
            <person name="Binder M."/>
            <person name="Riley R."/>
            <person name="Barry K."/>
            <person name="Blanchette R.A."/>
            <person name="Henrissat B."/>
            <person name="Martinez A.T."/>
            <person name="Otillar R."/>
            <person name="Spatafora J.W."/>
            <person name="Yadav J.S."/>
            <person name="Aerts A."/>
            <person name="Benoit I."/>
            <person name="Boyd A."/>
            <person name="Carlson A."/>
            <person name="Copeland A."/>
            <person name="Coutinho P.M."/>
            <person name="de Vries R.P."/>
            <person name="Ferreira P."/>
            <person name="Findley K."/>
            <person name="Foster B."/>
            <person name="Gaskell J."/>
            <person name="Glotzer D."/>
            <person name="Gorecki P."/>
            <person name="Heitman J."/>
            <person name="Hesse C."/>
            <person name="Hori C."/>
            <person name="Igarashi K."/>
            <person name="Jurgens J.A."/>
            <person name="Kallen N."/>
            <person name="Kersten P."/>
            <person name="Kohler A."/>
            <person name="Kuees U."/>
            <person name="Kumar T.K.A."/>
            <person name="Kuo A."/>
            <person name="LaButti K."/>
            <person name="Larrondo L.F."/>
            <person name="Lindquist E."/>
            <person name="Ling A."/>
            <person name="Lombard V."/>
            <person name="Lucas S."/>
            <person name="Lundell T."/>
            <person name="Martin R."/>
            <person name="McLaughlin D.J."/>
            <person name="Morgenstern I."/>
            <person name="Morin E."/>
            <person name="Murat C."/>
            <person name="Nagy L.G."/>
            <person name="Nolan M."/>
            <person name="Ohm R.A."/>
            <person name="Patyshakuliyeva A."/>
            <person name="Rokas A."/>
            <person name="Ruiz-Duenas F.J."/>
            <person name="Sabat G."/>
            <person name="Salamov A."/>
            <person name="Samejima M."/>
            <person name="Schmutz J."/>
            <person name="Slot J.C."/>
            <person name="St John F."/>
            <person name="Stenlid J."/>
            <person name="Sun H."/>
            <person name="Sun S."/>
            <person name="Syed K."/>
            <person name="Tsang A."/>
            <person name="Wiebenga A."/>
            <person name="Young D."/>
            <person name="Pisabarro A."/>
            <person name="Eastwood D.C."/>
            <person name="Martin F."/>
            <person name="Cullen D."/>
            <person name="Grigoriev I.V."/>
            <person name="Hibbett D.S."/>
        </authorList>
    </citation>
    <scope>NUCLEOTIDE SEQUENCE [LARGE SCALE GENOMIC DNA]</scope>
    <source>
        <strain evidence="2 3">DJM-731 SS1</strain>
    </source>
</reference>
<dbReference type="AlphaFoldDB" id="M5G4V2"/>
<evidence type="ECO:0000313" key="2">
    <source>
        <dbReference type="EMBL" id="EJU00887.1"/>
    </source>
</evidence>
<dbReference type="OrthoDB" id="2959034at2759"/>
<evidence type="ECO:0000313" key="3">
    <source>
        <dbReference type="Proteomes" id="UP000030653"/>
    </source>
</evidence>
<dbReference type="HOGENOM" id="CLU_026023_0_0_1"/>
<organism evidence="2 3">
    <name type="scientific">Dacryopinax primogenitus (strain DJM 731)</name>
    <name type="common">Brown rot fungus</name>
    <dbReference type="NCBI Taxonomy" id="1858805"/>
    <lineage>
        <taxon>Eukaryota</taxon>
        <taxon>Fungi</taxon>
        <taxon>Dikarya</taxon>
        <taxon>Basidiomycota</taxon>
        <taxon>Agaricomycotina</taxon>
        <taxon>Dacrymycetes</taxon>
        <taxon>Dacrymycetales</taxon>
        <taxon>Dacrymycetaceae</taxon>
        <taxon>Dacryopinax</taxon>
    </lineage>
</organism>
<dbReference type="Proteomes" id="UP000030653">
    <property type="component" value="Unassembled WGS sequence"/>
</dbReference>
<name>M5G4V2_DACPD</name>
<keyword evidence="3" id="KW-1185">Reference proteome</keyword>
<proteinExistence type="predicted"/>
<sequence length="395" mass="43359">MKNTQFVPDTPPDAPPEYGTINPGPSQAAAASTQAAGSNSKAPLNARLDTLAGLYTPQPALETAPLPGEPAEQGWVSWADYVTWGGMMQAFKKKQKQDETRATMRSLIHDTLKNLSDPGALEVLHSCQAACRAHALPFEQLIQEDVEGHTPLYWSILAVCHLPSAQGTPRPSYDNGVGNDILELLLSVPLEDRTIADARSALMLNNANSLFQALRTYPTFEKTSYAETVIGLRGPTTPTLPSGSTPGRVSIVQVEEISDTGVGTFRVGWEIPMWCKRVKVARKVTVQWIARGRGWQCSASIKEGHWVIGIKLLKNSASTPITGVLRLGPLDAKEKVELKYQRRKMETKDHTYDIRLDSVLGGATLEYEDSPYLTPEGTLYVQGEFVLEKKDTRDF</sequence>
<dbReference type="RefSeq" id="XP_040627784.1">
    <property type="nucleotide sequence ID" value="XM_040768615.1"/>
</dbReference>
<dbReference type="EMBL" id="JH795865">
    <property type="protein sequence ID" value="EJU00887.1"/>
    <property type="molecule type" value="Genomic_DNA"/>
</dbReference>
<feature type="region of interest" description="Disordered" evidence="1">
    <location>
        <begin position="1"/>
        <end position="29"/>
    </location>
</feature>
<evidence type="ECO:0000256" key="1">
    <source>
        <dbReference type="SAM" id="MobiDB-lite"/>
    </source>
</evidence>
<dbReference type="GeneID" id="63683677"/>
<protein>
    <submittedName>
        <fullName evidence="2">Uncharacterized protein</fullName>
    </submittedName>
</protein>
<gene>
    <name evidence="2" type="ORF">DACRYDRAFT_108242</name>
</gene>